<name>A0ABT7PES9_9BACT</name>
<accession>A0ABT7PES9</accession>
<feature type="transmembrane region" description="Helical" evidence="2">
    <location>
        <begin position="384"/>
        <end position="404"/>
    </location>
</feature>
<evidence type="ECO:0000313" key="4">
    <source>
        <dbReference type="Proteomes" id="UP001239462"/>
    </source>
</evidence>
<dbReference type="InterPro" id="IPR010090">
    <property type="entry name" value="Phage_tape_meas"/>
</dbReference>
<keyword evidence="2" id="KW-0472">Membrane</keyword>
<feature type="transmembrane region" description="Helical" evidence="2">
    <location>
        <begin position="356"/>
        <end position="377"/>
    </location>
</feature>
<comment type="caution">
    <text evidence="3">The sequence shown here is derived from an EMBL/GenBank/DDBJ whole genome shotgun (WGS) entry which is preliminary data.</text>
</comment>
<feature type="transmembrane region" description="Helical" evidence="2">
    <location>
        <begin position="293"/>
        <end position="319"/>
    </location>
</feature>
<feature type="transmembrane region" description="Helical" evidence="2">
    <location>
        <begin position="267"/>
        <end position="287"/>
    </location>
</feature>
<reference evidence="3 4" key="1">
    <citation type="submission" date="2023-06" db="EMBL/GenBank/DDBJ databases">
        <title>Roseiconus lacunae JC819 isolated from Gulf of Mannar region, Tamil Nadu.</title>
        <authorList>
            <person name="Pk S."/>
            <person name="Ch S."/>
            <person name="Ch V.R."/>
        </authorList>
    </citation>
    <scope>NUCLEOTIDE SEQUENCE [LARGE SCALE GENOMIC DNA]</scope>
    <source>
        <strain evidence="3 4">JC819</strain>
    </source>
</reference>
<feature type="transmembrane region" description="Helical" evidence="2">
    <location>
        <begin position="483"/>
        <end position="503"/>
    </location>
</feature>
<evidence type="ECO:0000313" key="3">
    <source>
        <dbReference type="EMBL" id="MDM4014976.1"/>
    </source>
</evidence>
<keyword evidence="2" id="KW-0812">Transmembrane</keyword>
<keyword evidence="4" id="KW-1185">Reference proteome</keyword>
<feature type="transmembrane region" description="Helical" evidence="2">
    <location>
        <begin position="410"/>
        <end position="430"/>
    </location>
</feature>
<dbReference type="EMBL" id="JASZZN010000003">
    <property type="protein sequence ID" value="MDM4014976.1"/>
    <property type="molecule type" value="Genomic_DNA"/>
</dbReference>
<sequence>MNRRGIKAGDAFVEVSIRDRLAQGIRGLQSRMNRFAGSVGRLGGILTASSLASAGVFGALAKTFADTGDEIDKISARTGVAVQTLSGLGFAAEQSGASLGAVERSMSGLSRSMLDLSRGSGEAVDAYGRLGITFQDVNGLSPEEQLFKVADGLAAVEDTSLRGALAQKIFGRAGRDMLPLLSLGADGMRELIEEADSLGRVLSEDDTKAAAELTDAMNRVQSVVKSVSITIGGALAPAFTDFANTVSNSSKFLTEYVRQNESVVRGVFGVIAAVGIAGGGLLAFAAATKVASIGLGAFSGAMAIVSFVTGAVSTLFGVLEAIVLSVSGAMAFATGSTAGLATGMALLTSAEAANATAASLLVGVYTALSGVAAVLVGEVALGTVAMGVFGSVAAAAGTAASIAFAPVTLVLFGVTAALGVLVGVMALAAVKAFNFAGTFETIKGTLGGVANTFSQVFDTIQAAIGSGDTEQLSRALWASVRLIWYRGIQGAVSLSKTAFVGFLGFIKRFFGELVSISLDSVGVLVDLFIRPWKVLDRIQGIVGKISNIGGSFDISANVDGAEAELQAIRESLAEDKKRTGEAEKRKGIIDQLTGLVVPGGDDGASDAEAESRRREDLMKSRLKQLEQERIAITQGKDAAEDAAIKSLDLEQQQIELLLRKTHLLRELKKKQEETQKRQDQRVEAVFDRAGKHADEGAGPTEVFARITGQIQKDLAAGVIDEDDATKATDRARRERDQAADQLRREADAIAEAMKSAQDKLQDEVDRIRFLEREGALDAETANRAEKAAKDEFADKQEQIRIAKEQEEERIKQESQRPERARSNFKAPELSTTSGFAVGAQSLNAFGSVQERQLEKLSSIATNTKLLTKKRSGYAE</sequence>
<proteinExistence type="predicted"/>
<feature type="region of interest" description="Disordered" evidence="1">
    <location>
        <begin position="596"/>
        <end position="617"/>
    </location>
</feature>
<protein>
    <submittedName>
        <fullName evidence="3">Phage tail tape measure protein</fullName>
    </submittedName>
</protein>
<evidence type="ECO:0000256" key="1">
    <source>
        <dbReference type="SAM" id="MobiDB-lite"/>
    </source>
</evidence>
<dbReference type="RefSeq" id="WP_289162559.1">
    <property type="nucleotide sequence ID" value="NZ_JASZZN010000003.1"/>
</dbReference>
<evidence type="ECO:0000256" key="2">
    <source>
        <dbReference type="SAM" id="Phobius"/>
    </source>
</evidence>
<dbReference type="Proteomes" id="UP001239462">
    <property type="component" value="Unassembled WGS sequence"/>
</dbReference>
<gene>
    <name evidence="3" type="ORF">QTN89_06015</name>
</gene>
<feature type="transmembrane region" description="Helical" evidence="2">
    <location>
        <begin position="331"/>
        <end position="350"/>
    </location>
</feature>
<feature type="region of interest" description="Disordered" evidence="1">
    <location>
        <begin position="776"/>
        <end position="831"/>
    </location>
</feature>
<keyword evidence="2" id="KW-1133">Transmembrane helix</keyword>
<organism evidence="3 4">
    <name type="scientific">Roseiconus lacunae</name>
    <dbReference type="NCBI Taxonomy" id="2605694"/>
    <lineage>
        <taxon>Bacteria</taxon>
        <taxon>Pseudomonadati</taxon>
        <taxon>Planctomycetota</taxon>
        <taxon>Planctomycetia</taxon>
        <taxon>Pirellulales</taxon>
        <taxon>Pirellulaceae</taxon>
        <taxon>Roseiconus</taxon>
    </lineage>
</organism>
<feature type="compositionally biased region" description="Basic and acidic residues" evidence="1">
    <location>
        <begin position="776"/>
        <end position="821"/>
    </location>
</feature>
<dbReference type="NCBIfam" id="TIGR01760">
    <property type="entry name" value="tape_meas_TP901"/>
    <property type="match status" value="1"/>
</dbReference>